<evidence type="ECO:0000313" key="2">
    <source>
        <dbReference type="EMBL" id="RCN48383.1"/>
    </source>
</evidence>
<dbReference type="EMBL" id="JOJR01000047">
    <property type="protein sequence ID" value="RCN48383.1"/>
    <property type="molecule type" value="Genomic_DNA"/>
</dbReference>
<dbReference type="AlphaFoldDB" id="A0A368GVI5"/>
<evidence type="ECO:0000256" key="1">
    <source>
        <dbReference type="SAM" id="MobiDB-lite"/>
    </source>
</evidence>
<evidence type="ECO:0000313" key="3">
    <source>
        <dbReference type="Proteomes" id="UP000252519"/>
    </source>
</evidence>
<protein>
    <submittedName>
        <fullName evidence="2">Uncharacterized protein</fullName>
    </submittedName>
</protein>
<keyword evidence="3" id="KW-1185">Reference proteome</keyword>
<feature type="compositionally biased region" description="Basic and acidic residues" evidence="1">
    <location>
        <begin position="189"/>
        <end position="208"/>
    </location>
</feature>
<accession>A0A368GVI5</accession>
<sequence length="257" mass="30025">MQALARCEKIVLSDIEESPLTPTLIVLPHSLRHIAKEIKVEDQVDIYAYKNFYDLARVLTERSITASIIMVWPFEKPTNDAARKVVLQLERHLRCDAKSELWEERRNTVRAVVEYLQGPERGFEALVVDQYPPVRHGCRYTHPAGCLGTNPRKGDQPFQGWQILTFLQKIRVTFKDVLLLPPFQLREKPMHSREAKDAARANKPKEVEFETLPDPHHRRFKENQQHAHGEPQSKRPKQYKTPRMSPSKERHVRRLSC</sequence>
<feature type="compositionally biased region" description="Basic and acidic residues" evidence="1">
    <location>
        <begin position="221"/>
        <end position="233"/>
    </location>
</feature>
<gene>
    <name evidence="2" type="ORF">ANCCAN_05531</name>
</gene>
<proteinExistence type="predicted"/>
<organism evidence="2 3">
    <name type="scientific">Ancylostoma caninum</name>
    <name type="common">Dog hookworm</name>
    <dbReference type="NCBI Taxonomy" id="29170"/>
    <lineage>
        <taxon>Eukaryota</taxon>
        <taxon>Metazoa</taxon>
        <taxon>Ecdysozoa</taxon>
        <taxon>Nematoda</taxon>
        <taxon>Chromadorea</taxon>
        <taxon>Rhabditida</taxon>
        <taxon>Rhabditina</taxon>
        <taxon>Rhabditomorpha</taxon>
        <taxon>Strongyloidea</taxon>
        <taxon>Ancylostomatidae</taxon>
        <taxon>Ancylostomatinae</taxon>
        <taxon>Ancylostoma</taxon>
    </lineage>
</organism>
<feature type="region of interest" description="Disordered" evidence="1">
    <location>
        <begin position="189"/>
        <end position="257"/>
    </location>
</feature>
<dbReference type="Proteomes" id="UP000252519">
    <property type="component" value="Unassembled WGS sequence"/>
</dbReference>
<comment type="caution">
    <text evidence="2">The sequence shown here is derived from an EMBL/GenBank/DDBJ whole genome shotgun (WGS) entry which is preliminary data.</text>
</comment>
<name>A0A368GVI5_ANCCA</name>
<dbReference type="OrthoDB" id="10428744at2759"/>
<reference evidence="2 3" key="1">
    <citation type="submission" date="2014-10" db="EMBL/GenBank/DDBJ databases">
        <title>Draft genome of the hookworm Ancylostoma caninum.</title>
        <authorList>
            <person name="Mitreva M."/>
        </authorList>
    </citation>
    <scope>NUCLEOTIDE SEQUENCE [LARGE SCALE GENOMIC DNA]</scope>
    <source>
        <strain evidence="2 3">Baltimore</strain>
    </source>
</reference>
<dbReference type="STRING" id="29170.A0A368GVI5"/>